<dbReference type="GO" id="GO:0005886">
    <property type="term" value="C:plasma membrane"/>
    <property type="evidence" value="ECO:0007669"/>
    <property type="project" value="UniProtKB-SubCell"/>
</dbReference>
<accession>E3IV70</accession>
<evidence type="ECO:0000256" key="7">
    <source>
        <dbReference type="SAM" id="MobiDB-lite"/>
    </source>
</evidence>
<sequence>MEHFITTYGIAAVFVLMVLESACIPIPSEVTMLVGGAMSAGAFAGSKPSLVLVIAAGVVGNVIGSYIAWAVGRYGGTPLIMKFGRYVFLREHDLDKAERWFDNRGAISVLVGRLLPVIRTFISLPAGIARMNPVKFGIYTTLGCIPWTAALAIAGYQVGGNYKHIADDFKGPTYIILVIVIVVAGFLAYRHIKRTRAAASAPGAPDDRTMAVDRRGPRHRRGGAADTHAADTRDVPNERPGSDRWTDERDETRARW</sequence>
<dbReference type="InParanoid" id="E3IV70"/>
<gene>
    <name evidence="10" type="ordered locus">FraEuI1c_2040</name>
</gene>
<keyword evidence="3" id="KW-1003">Cell membrane</keyword>
<dbReference type="HOGENOM" id="CLU_044208_1_2_11"/>
<evidence type="ECO:0000256" key="1">
    <source>
        <dbReference type="ARBA" id="ARBA00004651"/>
    </source>
</evidence>
<evidence type="ECO:0000256" key="8">
    <source>
        <dbReference type="SAM" id="Phobius"/>
    </source>
</evidence>
<dbReference type="EMBL" id="CP002299">
    <property type="protein sequence ID" value="ADP80090.1"/>
    <property type="molecule type" value="Genomic_DNA"/>
</dbReference>
<dbReference type="InterPro" id="IPR032816">
    <property type="entry name" value="VTT_dom"/>
</dbReference>
<evidence type="ECO:0000256" key="6">
    <source>
        <dbReference type="ARBA" id="ARBA00023136"/>
    </source>
</evidence>
<protein>
    <submittedName>
        <fullName evidence="10">SNARE associated Golgi protein-like protein</fullName>
    </submittedName>
</protein>
<dbReference type="InterPro" id="IPR051311">
    <property type="entry name" value="DedA_domain"/>
</dbReference>
<dbReference type="STRING" id="298654.FraEuI1c_2040"/>
<evidence type="ECO:0000256" key="3">
    <source>
        <dbReference type="ARBA" id="ARBA00022475"/>
    </source>
</evidence>
<keyword evidence="5 8" id="KW-1133">Transmembrane helix</keyword>
<dbReference type="Proteomes" id="UP000002484">
    <property type="component" value="Chromosome"/>
</dbReference>
<dbReference type="RefSeq" id="WP_013423209.1">
    <property type="nucleotide sequence ID" value="NC_014666.1"/>
</dbReference>
<feature type="domain" description="VTT" evidence="9">
    <location>
        <begin position="26"/>
        <end position="157"/>
    </location>
</feature>
<dbReference type="PANTHER" id="PTHR42709">
    <property type="entry name" value="ALKALINE PHOSPHATASE LIKE PROTEIN"/>
    <property type="match status" value="1"/>
</dbReference>
<feature type="transmembrane region" description="Helical" evidence="8">
    <location>
        <begin position="171"/>
        <end position="189"/>
    </location>
</feature>
<organism evidence="10 11">
    <name type="scientific">Pseudofrankia inefficax (strain DSM 45817 / CECT 9037 / DDB 130130 / EuI1c)</name>
    <name type="common">Frankia inefficax</name>
    <dbReference type="NCBI Taxonomy" id="298654"/>
    <lineage>
        <taxon>Bacteria</taxon>
        <taxon>Bacillati</taxon>
        <taxon>Actinomycetota</taxon>
        <taxon>Actinomycetes</taxon>
        <taxon>Frankiales</taxon>
        <taxon>Frankiaceae</taxon>
        <taxon>Pseudofrankia</taxon>
    </lineage>
</organism>
<keyword evidence="6 8" id="KW-0472">Membrane</keyword>
<evidence type="ECO:0000256" key="2">
    <source>
        <dbReference type="ARBA" id="ARBA00010792"/>
    </source>
</evidence>
<keyword evidence="11" id="KW-1185">Reference proteome</keyword>
<evidence type="ECO:0000256" key="5">
    <source>
        <dbReference type="ARBA" id="ARBA00022989"/>
    </source>
</evidence>
<feature type="compositionally biased region" description="Basic and acidic residues" evidence="7">
    <location>
        <begin position="228"/>
        <end position="256"/>
    </location>
</feature>
<evidence type="ECO:0000259" key="9">
    <source>
        <dbReference type="Pfam" id="PF09335"/>
    </source>
</evidence>
<feature type="region of interest" description="Disordered" evidence="7">
    <location>
        <begin position="198"/>
        <end position="256"/>
    </location>
</feature>
<comment type="subcellular location">
    <subcellularLocation>
        <location evidence="1">Cell membrane</location>
        <topology evidence="1">Multi-pass membrane protein</topology>
    </subcellularLocation>
</comment>
<evidence type="ECO:0000313" key="11">
    <source>
        <dbReference type="Proteomes" id="UP000002484"/>
    </source>
</evidence>
<reference evidence="10 11" key="1">
    <citation type="submission" date="2010-10" db="EMBL/GenBank/DDBJ databases">
        <title>Complete sequence of Frankia sp. EuI1c.</title>
        <authorList>
            <consortium name="US DOE Joint Genome Institute"/>
            <person name="Lucas S."/>
            <person name="Copeland A."/>
            <person name="Lapidus A."/>
            <person name="Cheng J.-F."/>
            <person name="Bruce D."/>
            <person name="Goodwin L."/>
            <person name="Pitluck S."/>
            <person name="Chertkov O."/>
            <person name="Detter J.C."/>
            <person name="Han C."/>
            <person name="Tapia R."/>
            <person name="Land M."/>
            <person name="Hauser L."/>
            <person name="Jeffries C."/>
            <person name="Kyrpides N."/>
            <person name="Ivanova N."/>
            <person name="Mikhailova N."/>
            <person name="Beauchemin N."/>
            <person name="Sen A."/>
            <person name="Sur S.A."/>
            <person name="Gtari M."/>
            <person name="Wall L."/>
            <person name="Tisa L."/>
            <person name="Woyke T."/>
        </authorList>
    </citation>
    <scope>NUCLEOTIDE SEQUENCE [LARGE SCALE GENOMIC DNA]</scope>
    <source>
        <strain evidence="11">DSM 45817 / CECT 9037 / EuI1c</strain>
    </source>
</reference>
<evidence type="ECO:0000313" key="10">
    <source>
        <dbReference type="EMBL" id="ADP80090.1"/>
    </source>
</evidence>
<dbReference type="KEGG" id="fri:FraEuI1c_2040"/>
<feature type="compositionally biased region" description="Basic and acidic residues" evidence="7">
    <location>
        <begin position="205"/>
        <end position="215"/>
    </location>
</feature>
<evidence type="ECO:0000256" key="4">
    <source>
        <dbReference type="ARBA" id="ARBA00022692"/>
    </source>
</evidence>
<feature type="transmembrane region" description="Helical" evidence="8">
    <location>
        <begin position="136"/>
        <end position="159"/>
    </location>
</feature>
<proteinExistence type="inferred from homology"/>
<dbReference type="AlphaFoldDB" id="E3IV70"/>
<comment type="similarity">
    <text evidence="2">Belongs to the DedA family.</text>
</comment>
<dbReference type="eggNOG" id="COG0586">
    <property type="taxonomic scope" value="Bacteria"/>
</dbReference>
<name>E3IV70_PSEI1</name>
<keyword evidence="4 8" id="KW-0812">Transmembrane</keyword>
<dbReference type="Pfam" id="PF09335">
    <property type="entry name" value="VTT_dom"/>
    <property type="match status" value="1"/>
</dbReference>
<dbReference type="OrthoDB" id="9813426at2"/>
<feature type="transmembrane region" description="Helical" evidence="8">
    <location>
        <begin position="49"/>
        <end position="71"/>
    </location>
</feature>
<feature type="transmembrane region" description="Helical" evidence="8">
    <location>
        <begin position="6"/>
        <end position="28"/>
    </location>
</feature>
<dbReference type="PANTHER" id="PTHR42709:SF6">
    <property type="entry name" value="UNDECAPRENYL PHOSPHATE TRANSPORTER A"/>
    <property type="match status" value="1"/>
</dbReference>